<dbReference type="AlphaFoldDB" id="A0A919TNF5"/>
<keyword evidence="1" id="KW-1133">Transmembrane helix</keyword>
<evidence type="ECO:0000313" key="2">
    <source>
        <dbReference type="EMBL" id="GIF08677.1"/>
    </source>
</evidence>
<gene>
    <name evidence="2" type="ORF">Asi03nite_62150</name>
</gene>
<sequence>MRAFDVPVALLAWLLCGAAALAMLGGNPTAINGVVGAGAVALIFTGLAIWDRG</sequence>
<feature type="transmembrane region" description="Helical" evidence="1">
    <location>
        <begin position="30"/>
        <end position="50"/>
    </location>
</feature>
<dbReference type="RefSeq" id="WP_203684026.1">
    <property type="nucleotide sequence ID" value="NZ_BOMW01000066.1"/>
</dbReference>
<keyword evidence="1" id="KW-0812">Transmembrane</keyword>
<accession>A0A919TNF5</accession>
<evidence type="ECO:0000313" key="3">
    <source>
        <dbReference type="Proteomes" id="UP000629619"/>
    </source>
</evidence>
<proteinExistence type="predicted"/>
<reference evidence="2" key="1">
    <citation type="submission" date="2021-01" db="EMBL/GenBank/DDBJ databases">
        <title>Whole genome shotgun sequence of Actinoplanes siamensis NBRC 109076.</title>
        <authorList>
            <person name="Komaki H."/>
            <person name="Tamura T."/>
        </authorList>
    </citation>
    <scope>NUCLEOTIDE SEQUENCE</scope>
    <source>
        <strain evidence="2">NBRC 109076</strain>
    </source>
</reference>
<comment type="caution">
    <text evidence="2">The sequence shown here is derived from an EMBL/GenBank/DDBJ whole genome shotgun (WGS) entry which is preliminary data.</text>
</comment>
<keyword evidence="3" id="KW-1185">Reference proteome</keyword>
<organism evidence="2 3">
    <name type="scientific">Actinoplanes siamensis</name>
    <dbReference type="NCBI Taxonomy" id="1223317"/>
    <lineage>
        <taxon>Bacteria</taxon>
        <taxon>Bacillati</taxon>
        <taxon>Actinomycetota</taxon>
        <taxon>Actinomycetes</taxon>
        <taxon>Micromonosporales</taxon>
        <taxon>Micromonosporaceae</taxon>
        <taxon>Actinoplanes</taxon>
    </lineage>
</organism>
<protein>
    <submittedName>
        <fullName evidence="2">Uncharacterized protein</fullName>
    </submittedName>
</protein>
<dbReference type="EMBL" id="BOMW01000066">
    <property type="protein sequence ID" value="GIF08677.1"/>
    <property type="molecule type" value="Genomic_DNA"/>
</dbReference>
<dbReference type="Proteomes" id="UP000629619">
    <property type="component" value="Unassembled WGS sequence"/>
</dbReference>
<evidence type="ECO:0000256" key="1">
    <source>
        <dbReference type="SAM" id="Phobius"/>
    </source>
</evidence>
<keyword evidence="1" id="KW-0472">Membrane</keyword>
<name>A0A919TNF5_9ACTN</name>